<dbReference type="InterPro" id="IPR005338">
    <property type="entry name" value="Anhydro_N_Ac-Mur_kinase"/>
</dbReference>
<proteinExistence type="inferred from homology"/>
<keyword evidence="1 2" id="KW-0808">Transferase</keyword>
<comment type="pathway">
    <text evidence="1">Amino-sugar metabolism; 1,6-anhydro-N-acetylmuramate degradation.</text>
</comment>
<feature type="binding site" evidence="1">
    <location>
        <begin position="25"/>
        <end position="32"/>
    </location>
    <ligand>
        <name>ATP</name>
        <dbReference type="ChEBI" id="CHEBI:30616"/>
    </ligand>
</feature>
<evidence type="ECO:0000313" key="2">
    <source>
        <dbReference type="EMBL" id="MFN0255051.1"/>
    </source>
</evidence>
<dbReference type="RefSeq" id="WP_138722735.1">
    <property type="nucleotide sequence ID" value="NZ_SSHJ02000005.1"/>
</dbReference>
<accession>A0ABW9J7A3</accession>
<comment type="similarity">
    <text evidence="1">Belongs to the anhydro-N-acetylmuramic acid kinase family.</text>
</comment>
<dbReference type="CDD" id="cd24050">
    <property type="entry name" value="ASKHA_NBD_ANMK"/>
    <property type="match status" value="1"/>
</dbReference>
<organism evidence="2 3">
    <name type="scientific">Pedobacter ureilyticus</name>
    <dbReference type="NCBI Taxonomy" id="1393051"/>
    <lineage>
        <taxon>Bacteria</taxon>
        <taxon>Pseudomonadati</taxon>
        <taxon>Bacteroidota</taxon>
        <taxon>Sphingobacteriia</taxon>
        <taxon>Sphingobacteriales</taxon>
        <taxon>Sphingobacteriaceae</taxon>
        <taxon>Pedobacter</taxon>
    </lineage>
</organism>
<keyword evidence="1" id="KW-0547">Nucleotide-binding</keyword>
<dbReference type="GO" id="GO:0016301">
    <property type="term" value="F:kinase activity"/>
    <property type="evidence" value="ECO:0007669"/>
    <property type="project" value="UniProtKB-KW"/>
</dbReference>
<name>A0ABW9J7A3_9SPHI</name>
<comment type="caution">
    <text evidence="2">The sequence shown here is derived from an EMBL/GenBank/DDBJ whole genome shotgun (WGS) entry which is preliminary data.</text>
</comment>
<sequence length="399" mass="44008">MMNQIENLYQKSKKEEKLIIGLMSGTSMDGLDIALSSFSGSGAETKIKLLKFKTADYTDNFRKQVKSIFSKREVDLEMVCLMNEQVALTHAKLINEAILEWGYKNEAIDFIASHGQTIYHAPKSLHQRADLPNGTLQIGDGDHIAVNTGIITLSDFRQKHIAAGGEGAPLAVYGDYLIFSKKDEDRIMLNIGGIANYTYLPGDLDASKVFSTDVGPGNTLMDQYVQKHFEGLYYDKDAAISQSGKVNEALLQQLLQNDFFEADFPKTTGPELFSLDYLNHAQSTSDTNDLSKEDVMATLCHFSAQGIVESIQRALDQLSKPVLYLSGGGMHNPLLLSLLKRDLPEVIFKTTSDLEINPDAKEAVLFALLANETICGSQIYFGEREGVPSVCMGKISLPK</sequence>
<comment type="function">
    <text evidence="1">Catalyzes the specific phosphorylation of 1,6-anhydro-N-acetylmuramic acid (anhMurNAc) with the simultaneous cleavage of the 1,6-anhydro ring, generating MurNAc-6-P. Is required for the utilization of anhMurNAc either imported from the medium or derived from its own cell wall murein, and thus plays a role in cell wall recycling.</text>
</comment>
<protein>
    <recommendedName>
        <fullName evidence="1">Anhydro-N-acetylmuramic acid kinase</fullName>
        <ecNumber evidence="1">2.7.1.170</ecNumber>
    </recommendedName>
    <alternativeName>
        <fullName evidence="1">AnhMurNAc kinase</fullName>
    </alternativeName>
</protein>
<dbReference type="Pfam" id="PF03702">
    <property type="entry name" value="AnmK"/>
    <property type="match status" value="1"/>
</dbReference>
<keyword evidence="1" id="KW-0067">ATP-binding</keyword>
<dbReference type="Gene3D" id="3.30.420.40">
    <property type="match status" value="2"/>
</dbReference>
<dbReference type="EMBL" id="SSHJ02000005">
    <property type="protein sequence ID" value="MFN0255051.1"/>
    <property type="molecule type" value="Genomic_DNA"/>
</dbReference>
<keyword evidence="1" id="KW-0119">Carbohydrate metabolism</keyword>
<dbReference type="NCBIfam" id="NF007149">
    <property type="entry name" value="PRK09585.3-4"/>
    <property type="match status" value="1"/>
</dbReference>
<evidence type="ECO:0000256" key="1">
    <source>
        <dbReference type="HAMAP-Rule" id="MF_01270"/>
    </source>
</evidence>
<comment type="pathway">
    <text evidence="1">Cell wall biogenesis; peptidoglycan recycling.</text>
</comment>
<dbReference type="SUPFAM" id="SSF53067">
    <property type="entry name" value="Actin-like ATPase domain"/>
    <property type="match status" value="1"/>
</dbReference>
<evidence type="ECO:0000313" key="3">
    <source>
        <dbReference type="Proteomes" id="UP001517247"/>
    </source>
</evidence>
<dbReference type="HAMAP" id="MF_01270">
    <property type="entry name" value="AnhMurNAc_kinase"/>
    <property type="match status" value="1"/>
</dbReference>
<keyword evidence="3" id="KW-1185">Reference proteome</keyword>
<reference evidence="2 3" key="1">
    <citation type="submission" date="2024-12" db="EMBL/GenBank/DDBJ databases">
        <authorList>
            <person name="Hu S."/>
        </authorList>
    </citation>
    <scope>NUCLEOTIDE SEQUENCE [LARGE SCALE GENOMIC DNA]</scope>
    <source>
        <strain evidence="2 3">THG-T11</strain>
    </source>
</reference>
<dbReference type="EC" id="2.7.1.170" evidence="1"/>
<keyword evidence="1 2" id="KW-0418">Kinase</keyword>
<gene>
    <name evidence="1" type="primary">anmK</name>
    <name evidence="2" type="ORF">E6A44_005670</name>
</gene>
<dbReference type="PANTHER" id="PTHR30605">
    <property type="entry name" value="ANHYDRO-N-ACETYLMURAMIC ACID KINASE"/>
    <property type="match status" value="1"/>
</dbReference>
<dbReference type="InterPro" id="IPR043129">
    <property type="entry name" value="ATPase_NBD"/>
</dbReference>
<dbReference type="PANTHER" id="PTHR30605:SF0">
    <property type="entry name" value="ANHYDRO-N-ACETYLMURAMIC ACID KINASE"/>
    <property type="match status" value="1"/>
</dbReference>
<dbReference type="Proteomes" id="UP001517247">
    <property type="component" value="Unassembled WGS sequence"/>
</dbReference>
<comment type="catalytic activity">
    <reaction evidence="1">
        <text>1,6-anhydro-N-acetyl-beta-muramate + ATP + H2O = N-acetyl-D-muramate 6-phosphate + ADP + H(+)</text>
        <dbReference type="Rhea" id="RHEA:24952"/>
        <dbReference type="ChEBI" id="CHEBI:15377"/>
        <dbReference type="ChEBI" id="CHEBI:15378"/>
        <dbReference type="ChEBI" id="CHEBI:30616"/>
        <dbReference type="ChEBI" id="CHEBI:58690"/>
        <dbReference type="ChEBI" id="CHEBI:58722"/>
        <dbReference type="ChEBI" id="CHEBI:456216"/>
        <dbReference type="EC" id="2.7.1.170"/>
    </reaction>
</comment>